<proteinExistence type="predicted"/>
<protein>
    <submittedName>
        <fullName evidence="1">Uncharacterized protein</fullName>
    </submittedName>
</protein>
<name>A0A376BC06_9ASCO</name>
<evidence type="ECO:0000313" key="2">
    <source>
        <dbReference type="Proteomes" id="UP000262825"/>
    </source>
</evidence>
<dbReference type="VEuPathDB" id="FungiDB:SCODWIG_03883"/>
<reference evidence="2" key="1">
    <citation type="submission" date="2018-06" db="EMBL/GenBank/DDBJ databases">
        <authorList>
            <person name="Guldener U."/>
        </authorList>
    </citation>
    <scope>NUCLEOTIDE SEQUENCE [LARGE SCALE GENOMIC DNA]</scope>
    <source>
        <strain evidence="2">UTAD17</strain>
    </source>
</reference>
<accession>A0A376BC06</accession>
<sequence length="220" mass="25265">MHNSKTFNFDSSNDSLFQIFNIFSELNQVPFRSDVIFSTVSEKASNIISIKTLHTDFVLIPLQGIRDNSYRVSEMFTDEVSDNEAVFSHLTNINELPVNYFQVLAKGMTSNLGILIHNSRNKFERPTLNKRYFYLLLPNANFSSTDYLSIYVFILLCYNSSNKNADSLKFSIFINKDNAGFEEDLYQAYGQEAWSQSTDITVVQIDAKDAVTSRDYDKNK</sequence>
<dbReference type="EMBL" id="UFAJ01001161">
    <property type="protein sequence ID" value="SSD62121.1"/>
    <property type="molecule type" value="Genomic_DNA"/>
</dbReference>
<dbReference type="AlphaFoldDB" id="A0A376BC06"/>
<dbReference type="Proteomes" id="UP000262825">
    <property type="component" value="Unassembled WGS sequence"/>
</dbReference>
<evidence type="ECO:0000313" key="1">
    <source>
        <dbReference type="EMBL" id="SSD62121.1"/>
    </source>
</evidence>
<keyword evidence="2" id="KW-1185">Reference proteome</keyword>
<organism evidence="1 2">
    <name type="scientific">Saccharomycodes ludwigii</name>
    <dbReference type="NCBI Taxonomy" id="36035"/>
    <lineage>
        <taxon>Eukaryota</taxon>
        <taxon>Fungi</taxon>
        <taxon>Dikarya</taxon>
        <taxon>Ascomycota</taxon>
        <taxon>Saccharomycotina</taxon>
        <taxon>Saccharomycetes</taxon>
        <taxon>Saccharomycodales</taxon>
        <taxon>Saccharomycodaceae</taxon>
        <taxon>Saccharomycodes</taxon>
    </lineage>
</organism>
<gene>
    <name evidence="1" type="ORF">SCODWIG_03883</name>
</gene>